<dbReference type="PROSITE" id="PS01152">
    <property type="entry name" value="HESB"/>
    <property type="match status" value="1"/>
</dbReference>
<accession>A0AAW1PW21</accession>
<comment type="caution">
    <text evidence="2">The sequence shown here is derived from an EMBL/GenBank/DDBJ whole genome shotgun (WGS) entry which is preliminary data.</text>
</comment>
<dbReference type="InterPro" id="IPR017870">
    <property type="entry name" value="FeS_cluster_insertion_CS"/>
</dbReference>
<dbReference type="Pfam" id="PF01521">
    <property type="entry name" value="Fe-S_biosyn"/>
    <property type="match status" value="1"/>
</dbReference>
<sequence length="69" mass="7547">MDFESEANVQPLDNVMEYAEGFRLVCDQKSLLYLFGMQLDYSTALIGGGFQFHNPNAANSCGCGKSFGV</sequence>
<evidence type="ECO:0000313" key="3">
    <source>
        <dbReference type="Proteomes" id="UP001465755"/>
    </source>
</evidence>
<name>A0AAW1PW21_9CHLO</name>
<dbReference type="Gene3D" id="2.60.300.12">
    <property type="entry name" value="HesB-like domain"/>
    <property type="match status" value="1"/>
</dbReference>
<organism evidence="2 3">
    <name type="scientific">Symbiochloris irregularis</name>
    <dbReference type="NCBI Taxonomy" id="706552"/>
    <lineage>
        <taxon>Eukaryota</taxon>
        <taxon>Viridiplantae</taxon>
        <taxon>Chlorophyta</taxon>
        <taxon>core chlorophytes</taxon>
        <taxon>Trebouxiophyceae</taxon>
        <taxon>Trebouxiales</taxon>
        <taxon>Trebouxiaceae</taxon>
        <taxon>Symbiochloris</taxon>
    </lineage>
</organism>
<dbReference type="GO" id="GO:0016226">
    <property type="term" value="P:iron-sulfur cluster assembly"/>
    <property type="evidence" value="ECO:0007669"/>
    <property type="project" value="InterPro"/>
</dbReference>
<evidence type="ECO:0000259" key="1">
    <source>
        <dbReference type="Pfam" id="PF01521"/>
    </source>
</evidence>
<protein>
    <recommendedName>
        <fullName evidence="1">Core domain-containing protein</fullName>
    </recommendedName>
</protein>
<gene>
    <name evidence="2" type="ORF">WJX73_009864</name>
</gene>
<dbReference type="NCBIfam" id="TIGR00049">
    <property type="entry name" value="iron-sulfur cluster assembly accessory protein"/>
    <property type="match status" value="1"/>
</dbReference>
<keyword evidence="3" id="KW-1185">Reference proteome</keyword>
<feature type="domain" description="Core" evidence="1">
    <location>
        <begin position="2"/>
        <end position="65"/>
    </location>
</feature>
<dbReference type="GO" id="GO:0009570">
    <property type="term" value="C:chloroplast stroma"/>
    <property type="evidence" value="ECO:0007669"/>
    <property type="project" value="TreeGrafter"/>
</dbReference>
<dbReference type="AlphaFoldDB" id="A0AAW1PW21"/>
<dbReference type="GO" id="GO:0051536">
    <property type="term" value="F:iron-sulfur cluster binding"/>
    <property type="evidence" value="ECO:0007669"/>
    <property type="project" value="InterPro"/>
</dbReference>
<dbReference type="InterPro" id="IPR016092">
    <property type="entry name" value="ATAP"/>
</dbReference>
<dbReference type="PANTHER" id="PTHR47265">
    <property type="entry name" value="IRON-SULFUR ASSEMBLY PROTEIN ISCA, CHLOROPLASTIC"/>
    <property type="match status" value="1"/>
</dbReference>
<dbReference type="GO" id="GO:0030674">
    <property type="term" value="F:protein-macromolecule adaptor activity"/>
    <property type="evidence" value="ECO:0007669"/>
    <property type="project" value="TreeGrafter"/>
</dbReference>
<dbReference type="InterPro" id="IPR031108">
    <property type="entry name" value="IscA_plant_cyanobact"/>
</dbReference>
<dbReference type="Proteomes" id="UP001465755">
    <property type="component" value="Unassembled WGS sequence"/>
</dbReference>
<dbReference type="PANTHER" id="PTHR47265:SF1">
    <property type="entry name" value="IRON-SULFUR ASSEMBLY PROTEIN ISCA, CHLOROPLASTIC"/>
    <property type="match status" value="1"/>
</dbReference>
<dbReference type="InterPro" id="IPR000361">
    <property type="entry name" value="ATAP_core_dom"/>
</dbReference>
<dbReference type="InterPro" id="IPR035903">
    <property type="entry name" value="HesB-like_dom_sf"/>
</dbReference>
<dbReference type="EMBL" id="JALJOQ010000006">
    <property type="protein sequence ID" value="KAK9812572.1"/>
    <property type="molecule type" value="Genomic_DNA"/>
</dbReference>
<evidence type="ECO:0000313" key="2">
    <source>
        <dbReference type="EMBL" id="KAK9812572.1"/>
    </source>
</evidence>
<reference evidence="2 3" key="1">
    <citation type="journal article" date="2024" name="Nat. Commun.">
        <title>Phylogenomics reveals the evolutionary origins of lichenization in chlorophyte algae.</title>
        <authorList>
            <person name="Puginier C."/>
            <person name="Libourel C."/>
            <person name="Otte J."/>
            <person name="Skaloud P."/>
            <person name="Haon M."/>
            <person name="Grisel S."/>
            <person name="Petersen M."/>
            <person name="Berrin J.G."/>
            <person name="Delaux P.M."/>
            <person name="Dal Grande F."/>
            <person name="Keller J."/>
        </authorList>
    </citation>
    <scope>NUCLEOTIDE SEQUENCE [LARGE SCALE GENOMIC DNA]</scope>
    <source>
        <strain evidence="2 3">SAG 2036</strain>
    </source>
</reference>
<proteinExistence type="predicted"/>
<dbReference type="SUPFAM" id="SSF89360">
    <property type="entry name" value="HesB-like domain"/>
    <property type="match status" value="1"/>
</dbReference>